<feature type="signal peptide" evidence="2">
    <location>
        <begin position="1"/>
        <end position="20"/>
    </location>
</feature>
<keyword evidence="4" id="KW-1185">Reference proteome</keyword>
<name>A0A4U5LV43_STECR</name>
<gene>
    <name evidence="3" type="ORF">L596_029602</name>
</gene>
<dbReference type="Proteomes" id="UP000298663">
    <property type="component" value="Unassembled WGS sequence"/>
</dbReference>
<evidence type="ECO:0000313" key="4">
    <source>
        <dbReference type="Proteomes" id="UP000298663"/>
    </source>
</evidence>
<keyword evidence="2" id="KW-0732">Signal</keyword>
<reference evidence="3 4" key="1">
    <citation type="journal article" date="2015" name="Genome Biol.">
        <title>Comparative genomics of Steinernema reveals deeply conserved gene regulatory networks.</title>
        <authorList>
            <person name="Dillman A.R."/>
            <person name="Macchietto M."/>
            <person name="Porter C.F."/>
            <person name="Rogers A."/>
            <person name="Williams B."/>
            <person name="Antoshechkin I."/>
            <person name="Lee M.M."/>
            <person name="Goodwin Z."/>
            <person name="Lu X."/>
            <person name="Lewis E.E."/>
            <person name="Goodrich-Blair H."/>
            <person name="Stock S.P."/>
            <person name="Adams B.J."/>
            <person name="Sternberg P.W."/>
            <person name="Mortazavi A."/>
        </authorList>
    </citation>
    <scope>NUCLEOTIDE SEQUENCE [LARGE SCALE GENOMIC DNA]</scope>
    <source>
        <strain evidence="3 4">ALL</strain>
    </source>
</reference>
<proteinExistence type="predicted"/>
<dbReference type="EMBL" id="AZBU02000012">
    <property type="protein sequence ID" value="TKR60006.1"/>
    <property type="molecule type" value="Genomic_DNA"/>
</dbReference>
<feature type="chain" id="PRO_5020401761" evidence="2">
    <location>
        <begin position="21"/>
        <end position="70"/>
    </location>
</feature>
<reference evidence="3 4" key="2">
    <citation type="journal article" date="2019" name="G3 (Bethesda)">
        <title>Hybrid Assembly of the Genome of the Entomopathogenic Nematode Steinernema carpocapsae Identifies the X-Chromosome.</title>
        <authorList>
            <person name="Serra L."/>
            <person name="Macchietto M."/>
            <person name="Macias-Munoz A."/>
            <person name="McGill C.J."/>
            <person name="Rodriguez I.M."/>
            <person name="Rodriguez B."/>
            <person name="Murad R."/>
            <person name="Mortazavi A."/>
        </authorList>
    </citation>
    <scope>NUCLEOTIDE SEQUENCE [LARGE SCALE GENOMIC DNA]</scope>
    <source>
        <strain evidence="3 4">ALL</strain>
    </source>
</reference>
<protein>
    <submittedName>
        <fullName evidence="3">Uncharacterized protein</fullName>
    </submittedName>
</protein>
<keyword evidence="1" id="KW-0472">Membrane</keyword>
<organism evidence="3 4">
    <name type="scientific">Steinernema carpocapsae</name>
    <name type="common">Entomopathogenic nematode</name>
    <dbReference type="NCBI Taxonomy" id="34508"/>
    <lineage>
        <taxon>Eukaryota</taxon>
        <taxon>Metazoa</taxon>
        <taxon>Ecdysozoa</taxon>
        <taxon>Nematoda</taxon>
        <taxon>Chromadorea</taxon>
        <taxon>Rhabditida</taxon>
        <taxon>Tylenchina</taxon>
        <taxon>Panagrolaimomorpha</taxon>
        <taxon>Strongyloidoidea</taxon>
        <taxon>Steinernematidae</taxon>
        <taxon>Steinernema</taxon>
    </lineage>
</organism>
<dbReference type="AlphaFoldDB" id="A0A4U5LV43"/>
<evidence type="ECO:0000256" key="1">
    <source>
        <dbReference type="SAM" id="Phobius"/>
    </source>
</evidence>
<keyword evidence="1" id="KW-1133">Transmembrane helix</keyword>
<accession>A0A4U5LV43</accession>
<feature type="transmembrane region" description="Helical" evidence="1">
    <location>
        <begin position="36"/>
        <end position="61"/>
    </location>
</feature>
<keyword evidence="1" id="KW-0812">Transmembrane</keyword>
<sequence length="70" mass="8029">MFSAFVFVFAFLTSFSPSSAVSDNDIDLTSYDVLYLLLAFVIGTMTIYALLQLFLCAMAFFRQRRNRTHL</sequence>
<comment type="caution">
    <text evidence="3">The sequence shown here is derived from an EMBL/GenBank/DDBJ whole genome shotgun (WGS) entry which is preliminary data.</text>
</comment>
<evidence type="ECO:0000256" key="2">
    <source>
        <dbReference type="SAM" id="SignalP"/>
    </source>
</evidence>
<evidence type="ECO:0000313" key="3">
    <source>
        <dbReference type="EMBL" id="TKR60006.1"/>
    </source>
</evidence>